<name>Q0FS86_SALBH</name>
<dbReference type="InterPro" id="IPR050289">
    <property type="entry name" value="TorD/DmsD_chaperones"/>
</dbReference>
<gene>
    <name evidence="2" type="ORF">R2601_05088</name>
</gene>
<dbReference type="AlphaFoldDB" id="Q0FS86"/>
<dbReference type="RefSeq" id="WP_007802720.1">
    <property type="nucleotide sequence ID" value="NZ_DS022277.1"/>
</dbReference>
<dbReference type="Gene3D" id="1.10.3480.10">
    <property type="entry name" value="TorD-like"/>
    <property type="match status" value="1"/>
</dbReference>
<dbReference type="InterPro" id="IPR036411">
    <property type="entry name" value="TorD-like_sf"/>
</dbReference>
<dbReference type="PANTHER" id="PTHR34227">
    <property type="entry name" value="CHAPERONE PROTEIN YCDY"/>
    <property type="match status" value="1"/>
</dbReference>
<dbReference type="OrthoDB" id="8526323at2"/>
<sequence length="209" mass="22696">MSAAPDLTTDAKPAPKIAEEDRLRADLYNFLGLILARPADQGLIDQCAGLSGDASPVGEAVTTLAKVAKISKPAAVESEYNRLFIGLGRGELLPYASYYLTGFLNEKPLAQLRQDMTARGLARAENVFEPEDNIASLMEMMGAMIVGRFGVPATLGQQKTFFNKHIGPWAAHFYSDLEGAKNSVFYAPVGRLGRAFMEIESEAFRMSAE</sequence>
<dbReference type="Pfam" id="PF02613">
    <property type="entry name" value="Nitrate_red_del"/>
    <property type="match status" value="1"/>
</dbReference>
<dbReference type="SUPFAM" id="SSF89155">
    <property type="entry name" value="TorD-like"/>
    <property type="match status" value="1"/>
</dbReference>
<dbReference type="GeneID" id="92503028"/>
<evidence type="ECO:0000313" key="2">
    <source>
        <dbReference type="EMBL" id="EAU47115.1"/>
    </source>
</evidence>
<dbReference type="eggNOG" id="COG3381">
    <property type="taxonomic scope" value="Bacteria"/>
</dbReference>
<comment type="caution">
    <text evidence="2">The sequence shown here is derived from an EMBL/GenBank/DDBJ whole genome shotgun (WGS) entry which is preliminary data.</text>
</comment>
<dbReference type="EMBL" id="AATQ01000009">
    <property type="protein sequence ID" value="EAU47115.1"/>
    <property type="molecule type" value="Genomic_DNA"/>
</dbReference>
<reference evidence="2 3" key="1">
    <citation type="journal article" date="2010" name="J. Bacteriol.">
        <title>Genome sequences of Pelagibaca bermudensis HTCC2601T and Maritimibacter alkaliphilus HTCC2654T, the type strains of two marine Roseobacter genera.</title>
        <authorList>
            <person name="Thrash J.C."/>
            <person name="Cho J.C."/>
            <person name="Ferriera S."/>
            <person name="Johnson J."/>
            <person name="Vergin K.L."/>
            <person name="Giovannoni S.J."/>
        </authorList>
    </citation>
    <scope>NUCLEOTIDE SEQUENCE [LARGE SCALE GENOMIC DNA]</scope>
    <source>
        <strain evidence="3">DSM 26914 / JCM 13377 / KCTC 12554 / HTCC2601</strain>
    </source>
</reference>
<accession>Q0FS86</accession>
<organism evidence="2 3">
    <name type="scientific">Salipiger bermudensis (strain DSM 26914 / JCM 13377 / KCTC 12554 / HTCC2601)</name>
    <name type="common">Pelagibaca bermudensis</name>
    <dbReference type="NCBI Taxonomy" id="314265"/>
    <lineage>
        <taxon>Bacteria</taxon>
        <taxon>Pseudomonadati</taxon>
        <taxon>Pseudomonadota</taxon>
        <taxon>Alphaproteobacteria</taxon>
        <taxon>Rhodobacterales</taxon>
        <taxon>Roseobacteraceae</taxon>
        <taxon>Salipiger</taxon>
    </lineage>
</organism>
<dbReference type="PANTHER" id="PTHR34227:SF1">
    <property type="entry name" value="DIMETHYL SULFOXIDE REDUCTASE CHAPERONE-RELATED"/>
    <property type="match status" value="1"/>
</dbReference>
<dbReference type="STRING" id="314265.R2601_05088"/>
<proteinExistence type="predicted"/>
<dbReference type="HOGENOM" id="CLU_077650_2_0_5"/>
<protein>
    <submittedName>
        <fullName evidence="2">Chaperone, TorD family protein</fullName>
    </submittedName>
</protein>
<keyword evidence="3" id="KW-1185">Reference proteome</keyword>
<dbReference type="InterPro" id="IPR020945">
    <property type="entry name" value="DMSO/NO3_reduct_chaperone"/>
</dbReference>
<evidence type="ECO:0000313" key="3">
    <source>
        <dbReference type="Proteomes" id="UP000006230"/>
    </source>
</evidence>
<evidence type="ECO:0000256" key="1">
    <source>
        <dbReference type="ARBA" id="ARBA00023186"/>
    </source>
</evidence>
<keyword evidence="1" id="KW-0143">Chaperone</keyword>
<dbReference type="Proteomes" id="UP000006230">
    <property type="component" value="Unassembled WGS sequence"/>
</dbReference>